<sequence>MTVISTSLKDDRSCTKSDVEDVLHSLLAHILANPNESGFTSLFTDAERRTLDELLPPLSAAREGRDGHGHQVLDNPLSATTSEQGSDSTEATLSMKRKAVKRRRQRAEKARLKAEFHDWQTETSVCEDASAQRRDIQAYINSCLLRAL</sequence>
<evidence type="ECO:0000313" key="3">
    <source>
        <dbReference type="Proteomes" id="UP000053558"/>
    </source>
</evidence>
<gene>
    <name evidence="2" type="ORF">CONPUDRAFT_156952</name>
</gene>
<feature type="compositionally biased region" description="Basic and acidic residues" evidence="1">
    <location>
        <begin position="62"/>
        <end position="71"/>
    </location>
</feature>
<evidence type="ECO:0000313" key="2">
    <source>
        <dbReference type="EMBL" id="EIW77767.1"/>
    </source>
</evidence>
<protein>
    <submittedName>
        <fullName evidence="2">Uncharacterized protein</fullName>
    </submittedName>
</protein>
<keyword evidence="3" id="KW-1185">Reference proteome</keyword>
<dbReference type="RefSeq" id="XP_007772120.1">
    <property type="nucleotide sequence ID" value="XM_007773930.1"/>
</dbReference>
<proteinExistence type="predicted"/>
<name>A0A5M3MFG2_CONPW</name>
<feature type="region of interest" description="Disordered" evidence="1">
    <location>
        <begin position="56"/>
        <end position="101"/>
    </location>
</feature>
<dbReference type="KEGG" id="cput:CONPUDRAFT_156952"/>
<dbReference type="GeneID" id="19203669"/>
<reference evidence="3" key="1">
    <citation type="journal article" date="2012" name="Science">
        <title>The Paleozoic origin of enzymatic lignin decomposition reconstructed from 31 fungal genomes.</title>
        <authorList>
            <person name="Floudas D."/>
            <person name="Binder M."/>
            <person name="Riley R."/>
            <person name="Barry K."/>
            <person name="Blanchette R.A."/>
            <person name="Henrissat B."/>
            <person name="Martinez A.T."/>
            <person name="Otillar R."/>
            <person name="Spatafora J.W."/>
            <person name="Yadav J.S."/>
            <person name="Aerts A."/>
            <person name="Benoit I."/>
            <person name="Boyd A."/>
            <person name="Carlson A."/>
            <person name="Copeland A."/>
            <person name="Coutinho P.M."/>
            <person name="de Vries R.P."/>
            <person name="Ferreira P."/>
            <person name="Findley K."/>
            <person name="Foster B."/>
            <person name="Gaskell J."/>
            <person name="Glotzer D."/>
            <person name="Gorecki P."/>
            <person name="Heitman J."/>
            <person name="Hesse C."/>
            <person name="Hori C."/>
            <person name="Igarashi K."/>
            <person name="Jurgens J.A."/>
            <person name="Kallen N."/>
            <person name="Kersten P."/>
            <person name="Kohler A."/>
            <person name="Kuees U."/>
            <person name="Kumar T.K.A."/>
            <person name="Kuo A."/>
            <person name="LaButti K."/>
            <person name="Larrondo L.F."/>
            <person name="Lindquist E."/>
            <person name="Ling A."/>
            <person name="Lombard V."/>
            <person name="Lucas S."/>
            <person name="Lundell T."/>
            <person name="Martin R."/>
            <person name="McLaughlin D.J."/>
            <person name="Morgenstern I."/>
            <person name="Morin E."/>
            <person name="Murat C."/>
            <person name="Nagy L.G."/>
            <person name="Nolan M."/>
            <person name="Ohm R.A."/>
            <person name="Patyshakuliyeva A."/>
            <person name="Rokas A."/>
            <person name="Ruiz-Duenas F.J."/>
            <person name="Sabat G."/>
            <person name="Salamov A."/>
            <person name="Samejima M."/>
            <person name="Schmutz J."/>
            <person name="Slot J.C."/>
            <person name="St John F."/>
            <person name="Stenlid J."/>
            <person name="Sun H."/>
            <person name="Sun S."/>
            <person name="Syed K."/>
            <person name="Tsang A."/>
            <person name="Wiebenga A."/>
            <person name="Young D."/>
            <person name="Pisabarro A."/>
            <person name="Eastwood D.C."/>
            <person name="Martin F."/>
            <person name="Cullen D."/>
            <person name="Grigoriev I.V."/>
            <person name="Hibbett D.S."/>
        </authorList>
    </citation>
    <scope>NUCLEOTIDE SEQUENCE [LARGE SCALE GENOMIC DNA]</scope>
    <source>
        <strain evidence="3">RWD-64-598 SS2</strain>
    </source>
</reference>
<feature type="compositionally biased region" description="Polar residues" evidence="1">
    <location>
        <begin position="77"/>
        <end position="92"/>
    </location>
</feature>
<organism evidence="2 3">
    <name type="scientific">Coniophora puteana (strain RWD-64-598)</name>
    <name type="common">Brown rot fungus</name>
    <dbReference type="NCBI Taxonomy" id="741705"/>
    <lineage>
        <taxon>Eukaryota</taxon>
        <taxon>Fungi</taxon>
        <taxon>Dikarya</taxon>
        <taxon>Basidiomycota</taxon>
        <taxon>Agaricomycotina</taxon>
        <taxon>Agaricomycetes</taxon>
        <taxon>Agaricomycetidae</taxon>
        <taxon>Boletales</taxon>
        <taxon>Coniophorineae</taxon>
        <taxon>Coniophoraceae</taxon>
        <taxon>Coniophora</taxon>
    </lineage>
</organism>
<dbReference type="Proteomes" id="UP000053558">
    <property type="component" value="Unassembled WGS sequence"/>
</dbReference>
<dbReference type="EMBL" id="JH711583">
    <property type="protein sequence ID" value="EIW77767.1"/>
    <property type="molecule type" value="Genomic_DNA"/>
</dbReference>
<dbReference type="AlphaFoldDB" id="A0A5M3MFG2"/>
<comment type="caution">
    <text evidence="2">The sequence shown here is derived from an EMBL/GenBank/DDBJ whole genome shotgun (WGS) entry which is preliminary data.</text>
</comment>
<accession>A0A5M3MFG2</accession>
<evidence type="ECO:0000256" key="1">
    <source>
        <dbReference type="SAM" id="MobiDB-lite"/>
    </source>
</evidence>